<sequence>MLNKDEVFNLLKKRNRVEGLLGWEKTLIIVDWDDTLIPTTWMTSNTRFDLKNQQLGTILSLFFQEAMKLGEVVIITNADPSWVYEISEKYLQEILFYLRKIPICSARQFATKNTYDMVNWKFRAFYNVIQYFCDKEDGIKKIISIGDSYWDRDAVFSVYERNKKIEIIPKAVKFVNSPTYEALCEQIIILTSCLQEIVICDGAKIYEMKTKY</sequence>
<organism evidence="1 2">
    <name type="scientific">Cryptosporidium xiaoi</name>
    <dbReference type="NCBI Taxonomy" id="659607"/>
    <lineage>
        <taxon>Eukaryota</taxon>
        <taxon>Sar</taxon>
        <taxon>Alveolata</taxon>
        <taxon>Apicomplexa</taxon>
        <taxon>Conoidasida</taxon>
        <taxon>Coccidia</taxon>
        <taxon>Eucoccidiorida</taxon>
        <taxon>Eimeriorina</taxon>
        <taxon>Cryptosporidiidae</taxon>
        <taxon>Cryptosporidium</taxon>
    </lineage>
</organism>
<keyword evidence="2" id="KW-1185">Reference proteome</keyword>
<name>A0AAV9XWL3_9CRYT</name>
<accession>A0AAV9XWL3</accession>
<dbReference type="PANTHER" id="PTHR38899">
    <property type="entry name" value="DOMAIN OOKINETE PROTEIN, PUTATIVE-RELATED"/>
    <property type="match status" value="1"/>
</dbReference>
<proteinExistence type="predicted"/>
<gene>
    <name evidence="1" type="ORF">RS030_233532</name>
</gene>
<evidence type="ECO:0000313" key="1">
    <source>
        <dbReference type="EMBL" id="KAK6589091.1"/>
    </source>
</evidence>
<dbReference type="EMBL" id="JAWDEY010000015">
    <property type="protein sequence ID" value="KAK6589091.1"/>
    <property type="molecule type" value="Genomic_DNA"/>
</dbReference>
<evidence type="ECO:0000313" key="2">
    <source>
        <dbReference type="Proteomes" id="UP001311799"/>
    </source>
</evidence>
<dbReference type="PANTHER" id="PTHR38899:SF1">
    <property type="entry name" value="PROTEIN KINASE"/>
    <property type="match status" value="1"/>
</dbReference>
<comment type="caution">
    <text evidence="1">The sequence shown here is derived from an EMBL/GenBank/DDBJ whole genome shotgun (WGS) entry which is preliminary data.</text>
</comment>
<dbReference type="AlphaFoldDB" id="A0AAV9XWL3"/>
<reference evidence="1 2" key="1">
    <citation type="submission" date="2023-10" db="EMBL/GenBank/DDBJ databases">
        <title>Comparative genomics analysis reveals potential genetic determinants of host preference in Cryptosporidium xiaoi.</title>
        <authorList>
            <person name="Xiao L."/>
            <person name="Li J."/>
        </authorList>
    </citation>
    <scope>NUCLEOTIDE SEQUENCE [LARGE SCALE GENOMIC DNA]</scope>
    <source>
        <strain evidence="1 2">52996</strain>
    </source>
</reference>
<protein>
    <submittedName>
        <fullName evidence="1">Apicomplexan-conserved protein</fullName>
    </submittedName>
</protein>
<dbReference type="Proteomes" id="UP001311799">
    <property type="component" value="Unassembled WGS sequence"/>
</dbReference>